<dbReference type="GeneID" id="116289834"/>
<dbReference type="AlphaFoldDB" id="A0A6P8H856"/>
<dbReference type="RefSeq" id="XP_031552624.1">
    <property type="nucleotide sequence ID" value="XM_031696764.1"/>
</dbReference>
<organism evidence="1 2">
    <name type="scientific">Actinia tenebrosa</name>
    <name type="common">Australian red waratah sea anemone</name>
    <dbReference type="NCBI Taxonomy" id="6105"/>
    <lineage>
        <taxon>Eukaryota</taxon>
        <taxon>Metazoa</taxon>
        <taxon>Cnidaria</taxon>
        <taxon>Anthozoa</taxon>
        <taxon>Hexacorallia</taxon>
        <taxon>Actiniaria</taxon>
        <taxon>Actiniidae</taxon>
        <taxon>Actinia</taxon>
    </lineage>
</organism>
<protein>
    <submittedName>
        <fullName evidence="2">Uncharacterized protein LOC116289834</fullName>
    </submittedName>
</protein>
<name>A0A6P8H856_ACTTE</name>
<evidence type="ECO:0000313" key="1">
    <source>
        <dbReference type="Proteomes" id="UP000515163"/>
    </source>
</evidence>
<evidence type="ECO:0000313" key="2">
    <source>
        <dbReference type="RefSeq" id="XP_031552624.1"/>
    </source>
</evidence>
<gene>
    <name evidence="2" type="primary">LOC116289834</name>
</gene>
<reference evidence="2" key="1">
    <citation type="submission" date="2025-08" db="UniProtKB">
        <authorList>
            <consortium name="RefSeq"/>
        </authorList>
    </citation>
    <scope>IDENTIFICATION</scope>
</reference>
<sequence length="153" mass="17058">MVSLDGGDVSDFIGVVGSTAEEEQDDVFDDILISSLSEPSPESEAISSPGWTYSMQDLTKVDLYDTNGSLLFTVREKSSCTFGNLAENLHTKIREKNQSLQCFTFKETNTASLDPNQELGFQYHRIVVLPATDGDQWGDWRIDDKGIVELRQL</sequence>
<keyword evidence="1" id="KW-1185">Reference proteome</keyword>
<dbReference type="InParanoid" id="A0A6P8H856"/>
<accession>A0A6P8H856</accession>
<proteinExistence type="predicted"/>
<dbReference type="KEGG" id="aten:116289834"/>
<dbReference type="Proteomes" id="UP000515163">
    <property type="component" value="Unplaced"/>
</dbReference>